<keyword evidence="6 13" id="KW-1133">Transmembrane helix</keyword>
<dbReference type="PATRIC" id="fig|1453497.3.peg.1394"/>
<dbReference type="STRING" id="1453497.AT15_06990"/>
<dbReference type="Proteomes" id="UP000077339">
    <property type="component" value="Unassembled WGS sequence"/>
</dbReference>
<dbReference type="GO" id="GO:0016020">
    <property type="term" value="C:membrane"/>
    <property type="evidence" value="ECO:0007669"/>
    <property type="project" value="UniProtKB-SubCell"/>
</dbReference>
<evidence type="ECO:0000256" key="1">
    <source>
        <dbReference type="ARBA" id="ARBA00004141"/>
    </source>
</evidence>
<dbReference type="EC" id="2.7.8.5" evidence="11"/>
<evidence type="ECO:0000256" key="9">
    <source>
        <dbReference type="ARBA" id="ARBA00023209"/>
    </source>
</evidence>
<dbReference type="GO" id="GO:0008444">
    <property type="term" value="F:CDP-diacylglycerol-glycerol-3-phosphate 3-phosphatidyltransferase activity"/>
    <property type="evidence" value="ECO:0007669"/>
    <property type="project" value="UniProtKB-UniRule"/>
</dbReference>
<feature type="transmembrane region" description="Helical" evidence="13">
    <location>
        <begin position="30"/>
        <end position="50"/>
    </location>
</feature>
<dbReference type="Gene3D" id="1.20.120.1760">
    <property type="match status" value="1"/>
</dbReference>
<dbReference type="PIRSF" id="PIRSF000847">
    <property type="entry name" value="Phos_ph_gly_syn"/>
    <property type="match status" value="1"/>
</dbReference>
<dbReference type="InterPro" id="IPR004570">
    <property type="entry name" value="Phosphatidylglycerol_P_synth"/>
</dbReference>
<keyword evidence="5 13" id="KW-0812">Transmembrane</keyword>
<name>A0A176K220_9BACT</name>
<dbReference type="PROSITE" id="PS00379">
    <property type="entry name" value="CDP_ALCOHOL_P_TRANSF"/>
    <property type="match status" value="1"/>
</dbReference>
<dbReference type="GO" id="GO:0046474">
    <property type="term" value="P:glycerophospholipid biosynthetic process"/>
    <property type="evidence" value="ECO:0007669"/>
    <property type="project" value="TreeGrafter"/>
</dbReference>
<dbReference type="InterPro" id="IPR048254">
    <property type="entry name" value="CDP_ALCOHOL_P_TRANSF_CS"/>
</dbReference>
<feature type="transmembrane region" description="Helical" evidence="13">
    <location>
        <begin position="151"/>
        <end position="172"/>
    </location>
</feature>
<evidence type="ECO:0000313" key="14">
    <source>
        <dbReference type="EMBL" id="OAA31236.1"/>
    </source>
</evidence>
<dbReference type="OrthoDB" id="9796672at2"/>
<evidence type="ECO:0000256" key="6">
    <source>
        <dbReference type="ARBA" id="ARBA00022989"/>
    </source>
</evidence>
<keyword evidence="8 13" id="KW-0472">Membrane</keyword>
<evidence type="ECO:0000256" key="3">
    <source>
        <dbReference type="ARBA" id="ARBA00022516"/>
    </source>
</evidence>
<dbReference type="PANTHER" id="PTHR14269">
    <property type="entry name" value="CDP-DIACYLGLYCEROL--GLYCEROL-3-PHOSPHATE 3-PHOSPHATIDYLTRANSFERASE-RELATED"/>
    <property type="match status" value="1"/>
</dbReference>
<dbReference type="Pfam" id="PF01066">
    <property type="entry name" value="CDP-OH_P_transf"/>
    <property type="match status" value="1"/>
</dbReference>
<accession>A0A176K220</accession>
<evidence type="ECO:0000256" key="7">
    <source>
        <dbReference type="ARBA" id="ARBA00023098"/>
    </source>
</evidence>
<evidence type="ECO:0000256" key="2">
    <source>
        <dbReference type="ARBA" id="ARBA00010441"/>
    </source>
</evidence>
<evidence type="ECO:0000256" key="13">
    <source>
        <dbReference type="SAM" id="Phobius"/>
    </source>
</evidence>
<dbReference type="EMBL" id="JFHK01000004">
    <property type="protein sequence ID" value="OAA31236.1"/>
    <property type="molecule type" value="Genomic_DNA"/>
</dbReference>
<keyword evidence="15" id="KW-1185">Reference proteome</keyword>
<comment type="caution">
    <text evidence="14">The sequence shown here is derived from an EMBL/GenBank/DDBJ whole genome shotgun (WGS) entry which is preliminary data.</text>
</comment>
<keyword evidence="4 12" id="KW-0808">Transferase</keyword>
<keyword evidence="3" id="KW-0444">Lipid biosynthesis</keyword>
<reference evidence="14 15" key="1">
    <citation type="submission" date="2014-02" db="EMBL/GenBank/DDBJ databases">
        <title>Kosmotoga genome sequencing.</title>
        <authorList>
            <person name="Pollo S.M."/>
            <person name="Charchuk R."/>
            <person name="Nesbo C.L."/>
        </authorList>
    </citation>
    <scope>NUCLEOTIDE SEQUENCE [LARGE SCALE GENOMIC DNA]</scope>
    <source>
        <strain evidence="14 15">S304</strain>
    </source>
</reference>
<proteinExistence type="inferred from homology"/>
<evidence type="ECO:0000256" key="4">
    <source>
        <dbReference type="ARBA" id="ARBA00022679"/>
    </source>
</evidence>
<organism evidence="14 15">
    <name type="scientific">Kosmotoga arenicorallina S304</name>
    <dbReference type="NCBI Taxonomy" id="1453497"/>
    <lineage>
        <taxon>Bacteria</taxon>
        <taxon>Thermotogati</taxon>
        <taxon>Thermotogota</taxon>
        <taxon>Thermotogae</taxon>
        <taxon>Kosmotogales</taxon>
        <taxon>Kosmotogaceae</taxon>
        <taxon>Kosmotoga</taxon>
    </lineage>
</organism>
<dbReference type="InterPro" id="IPR043130">
    <property type="entry name" value="CDP-OH_PTrfase_TM_dom"/>
</dbReference>
<comment type="subcellular location">
    <subcellularLocation>
        <location evidence="1">Membrane</location>
        <topology evidence="1">Multi-pass membrane protein</topology>
    </subcellularLocation>
</comment>
<feature type="transmembrane region" description="Helical" evidence="13">
    <location>
        <begin position="71"/>
        <end position="96"/>
    </location>
</feature>
<dbReference type="InterPro" id="IPR000462">
    <property type="entry name" value="CDP-OH_P_trans"/>
</dbReference>
<dbReference type="InterPro" id="IPR050324">
    <property type="entry name" value="CDP-alcohol_PTase-I"/>
</dbReference>
<evidence type="ECO:0000256" key="8">
    <source>
        <dbReference type="ARBA" id="ARBA00023136"/>
    </source>
</evidence>
<evidence type="ECO:0000313" key="15">
    <source>
        <dbReference type="Proteomes" id="UP000077339"/>
    </source>
</evidence>
<keyword evidence="9" id="KW-0594">Phospholipid biosynthesis</keyword>
<evidence type="ECO:0000256" key="10">
    <source>
        <dbReference type="ARBA" id="ARBA00023264"/>
    </source>
</evidence>
<sequence>MSIPNLLTLSRIVLTIPLVALLYYEPKEWAIWSFAIFIIASVTDYLDGKLARKLNQVSTLGKFLDQISDKILITSLFLVFMFIGKVNFWLVFLIIFRDTFVSGIRMLAASEGVIIAANYFGKFKTVSQIILLCFLYLQVITNWDITAFVILLQWIVALITLFSGIVYVSGYLRNSERGK</sequence>
<keyword evidence="10" id="KW-1208">Phospholipid metabolism</keyword>
<feature type="transmembrane region" description="Helical" evidence="13">
    <location>
        <begin position="7"/>
        <end position="24"/>
    </location>
</feature>
<evidence type="ECO:0000256" key="5">
    <source>
        <dbReference type="ARBA" id="ARBA00022692"/>
    </source>
</evidence>
<dbReference type="NCBIfam" id="TIGR00560">
    <property type="entry name" value="pgsA"/>
    <property type="match status" value="1"/>
</dbReference>
<keyword evidence="7" id="KW-0443">Lipid metabolism</keyword>
<protein>
    <recommendedName>
        <fullName evidence="11">CDP-diacylglycerol--glycerol-3-phosphate 3-phosphatidyltransferase</fullName>
        <ecNumber evidence="11">2.7.8.5</ecNumber>
    </recommendedName>
</protein>
<dbReference type="PANTHER" id="PTHR14269:SF11">
    <property type="entry name" value="CDP-DIACYLGLYCEROL--GLYCEROL-3-PHOSPHATE 3-PHOSPHATIDYLTRANSFERASE"/>
    <property type="match status" value="1"/>
</dbReference>
<evidence type="ECO:0000256" key="11">
    <source>
        <dbReference type="NCBIfam" id="TIGR00560"/>
    </source>
</evidence>
<comment type="similarity">
    <text evidence="2 12">Belongs to the CDP-alcohol phosphatidyltransferase class-I family.</text>
</comment>
<gene>
    <name evidence="14" type="ORF">AT15_06990</name>
</gene>
<dbReference type="RefSeq" id="WP_068346212.1">
    <property type="nucleotide sequence ID" value="NZ_JFHK01000004.1"/>
</dbReference>
<dbReference type="AlphaFoldDB" id="A0A176K220"/>
<evidence type="ECO:0000256" key="12">
    <source>
        <dbReference type="RuleBase" id="RU003750"/>
    </source>
</evidence>